<dbReference type="EMBL" id="JAMZEL010000001">
    <property type="protein sequence ID" value="MCP1380991.1"/>
    <property type="molecule type" value="Genomic_DNA"/>
</dbReference>
<dbReference type="Gene3D" id="2.120.10.30">
    <property type="entry name" value="TolB, C-terminal domain"/>
    <property type="match status" value="1"/>
</dbReference>
<dbReference type="SUPFAM" id="SSF101898">
    <property type="entry name" value="NHL repeat"/>
    <property type="match status" value="1"/>
</dbReference>
<sequence>MTILPNGINPAPVGTIPRLSYEAILALPSPQLGDLAVDLTFRVMRMYNGGEWAIFKTSTSLDLTDYTAMSTNGLMPNDIATDNAGNIYTTGQFEGTVTVGGLSLTSAGGTDIFVAKFNRFGTVQWLRRGGANFANEEGKSIAVDGSGNVYVTGYFSATANFNTPSATGTNELISAGSSDIFVAKYNTSGALQWLRRGGGTSGDEGRGIAVDGSGNVYVTGYFSTTANFNTPSATGSNELVSAGNTDVFVAKYNTSGVVQWLRRGGGTSSDQGNGIGVDVSGNVYVVGFFNTKASFNVPSVAGSFDLVSDGERDIFVVKFSSLGTPEWVQRGGGTGFDDGKDIAVDSNGDFYITGHFVNTANFNTPSASGSNELVSAGSADIFVVKYNTFGGLLWRQRGGGTSGDFGEAIVRRVNANVYVTGYYSGTINFNTPSAAGANELQPFGLFDLFVAEYSSFGGLQGLLRGGGQTDDIGTGVAVGAFGALHVVGRFESGVAQYGLTPLQNNSGSSYTGFITFMKQ</sequence>
<dbReference type="Proteomes" id="UP001204772">
    <property type="component" value="Unassembled WGS sequence"/>
</dbReference>
<accession>A0ABT1FGV6</accession>
<dbReference type="PANTHER" id="PTHR35580">
    <property type="entry name" value="CELL SURFACE GLYCOPROTEIN (S-LAYER PROTEIN)-LIKE PROTEIN"/>
    <property type="match status" value="1"/>
</dbReference>
<keyword evidence="2" id="KW-1185">Reference proteome</keyword>
<dbReference type="Pfam" id="PF06739">
    <property type="entry name" value="SBBP"/>
    <property type="match status" value="3"/>
</dbReference>
<organism evidence="1 2">
    <name type="scientific">Runella salmonicolor</name>
    <dbReference type="NCBI Taxonomy" id="2950278"/>
    <lineage>
        <taxon>Bacteria</taxon>
        <taxon>Pseudomonadati</taxon>
        <taxon>Bacteroidota</taxon>
        <taxon>Cytophagia</taxon>
        <taxon>Cytophagales</taxon>
        <taxon>Spirosomataceae</taxon>
        <taxon>Runella</taxon>
    </lineage>
</organism>
<comment type="caution">
    <text evidence="1">The sequence shown here is derived from an EMBL/GenBank/DDBJ whole genome shotgun (WGS) entry which is preliminary data.</text>
</comment>
<gene>
    <name evidence="1" type="ORF">NCI00_01080</name>
</gene>
<dbReference type="InterPro" id="IPR010620">
    <property type="entry name" value="SBBP_repeat"/>
</dbReference>
<reference evidence="1 2" key="1">
    <citation type="submission" date="2022-06" db="EMBL/GenBank/DDBJ databases">
        <title>Runella sp. S5 genome sequencing.</title>
        <authorList>
            <person name="Park S."/>
        </authorList>
    </citation>
    <scope>NUCLEOTIDE SEQUENCE [LARGE SCALE GENOMIC DNA]</scope>
    <source>
        <strain evidence="1 2">S5</strain>
    </source>
</reference>
<evidence type="ECO:0000313" key="1">
    <source>
        <dbReference type="EMBL" id="MCP1380991.1"/>
    </source>
</evidence>
<dbReference type="PANTHER" id="PTHR35580:SF1">
    <property type="entry name" value="PHYTASE-LIKE DOMAIN-CONTAINING PROTEIN"/>
    <property type="match status" value="1"/>
</dbReference>
<dbReference type="RefSeq" id="WP_253524080.1">
    <property type="nucleotide sequence ID" value="NZ_JAMZEL010000001.1"/>
</dbReference>
<evidence type="ECO:0000313" key="2">
    <source>
        <dbReference type="Proteomes" id="UP001204772"/>
    </source>
</evidence>
<proteinExistence type="predicted"/>
<dbReference type="InterPro" id="IPR052918">
    <property type="entry name" value="Motility_Chemotaxis_Reg"/>
</dbReference>
<protein>
    <submittedName>
        <fullName evidence="1">SBBP repeat-containing protein</fullName>
    </submittedName>
</protein>
<dbReference type="InterPro" id="IPR011042">
    <property type="entry name" value="6-blade_b-propeller_TolB-like"/>
</dbReference>
<name>A0ABT1FGV6_9BACT</name>